<dbReference type="EnsemblMetazoa" id="Aqu2.1.22332_001">
    <property type="protein sequence ID" value="Aqu2.1.22332_001"/>
    <property type="gene ID" value="Aqu2.1.22332"/>
</dbReference>
<evidence type="ECO:0000259" key="4">
    <source>
        <dbReference type="Pfam" id="PF05368"/>
    </source>
</evidence>
<proteinExistence type="inferred from homology"/>
<dbReference type="PANTHER" id="PTHR42748:SF18">
    <property type="entry name" value="NMRA-LIKE DOMAIN-CONTAINING PROTEIN"/>
    <property type="match status" value="1"/>
</dbReference>
<dbReference type="AlphaFoldDB" id="A0A1X7U366"/>
<dbReference type="OrthoDB" id="300709at2759"/>
<organism evidence="5">
    <name type="scientific">Amphimedon queenslandica</name>
    <name type="common">Sponge</name>
    <dbReference type="NCBI Taxonomy" id="400682"/>
    <lineage>
        <taxon>Eukaryota</taxon>
        <taxon>Metazoa</taxon>
        <taxon>Porifera</taxon>
        <taxon>Demospongiae</taxon>
        <taxon>Heteroscleromorpha</taxon>
        <taxon>Haplosclerida</taxon>
        <taxon>Niphatidae</taxon>
        <taxon>Amphimedon</taxon>
    </lineage>
</organism>
<protein>
    <recommendedName>
        <fullName evidence="3">NmrA-like family domain-containing protein 1</fullName>
    </recommendedName>
</protein>
<feature type="domain" description="NmrA-like" evidence="4">
    <location>
        <begin position="46"/>
        <end position="282"/>
    </location>
</feature>
<dbReference type="eggNOG" id="ENOG502RYAX">
    <property type="taxonomic scope" value="Eukaryota"/>
</dbReference>
<dbReference type="InParanoid" id="A0A1X7U366"/>
<dbReference type="Gene3D" id="3.40.50.720">
    <property type="entry name" value="NAD(P)-binding Rossmann-like Domain"/>
    <property type="match status" value="1"/>
</dbReference>
<dbReference type="InterPro" id="IPR036291">
    <property type="entry name" value="NAD(P)-bd_dom_sf"/>
</dbReference>
<dbReference type="SUPFAM" id="SSF51735">
    <property type="entry name" value="NAD(P)-binding Rossmann-fold domains"/>
    <property type="match status" value="1"/>
</dbReference>
<accession>A0A1X7U366</accession>
<dbReference type="Pfam" id="PF05368">
    <property type="entry name" value="NmrA"/>
    <property type="match status" value="1"/>
</dbReference>
<keyword evidence="2" id="KW-0521">NADP</keyword>
<evidence type="ECO:0000256" key="2">
    <source>
        <dbReference type="ARBA" id="ARBA00022857"/>
    </source>
</evidence>
<comment type="similarity">
    <text evidence="1">Belongs to the NmrA-type oxidoreductase family.</text>
</comment>
<dbReference type="PANTHER" id="PTHR42748">
    <property type="entry name" value="NITROGEN METABOLITE REPRESSION PROTEIN NMRA FAMILY MEMBER"/>
    <property type="match status" value="1"/>
</dbReference>
<dbReference type="InterPro" id="IPR051164">
    <property type="entry name" value="NmrA-like_oxidored"/>
</dbReference>
<dbReference type="Gene3D" id="3.90.25.10">
    <property type="entry name" value="UDP-galactose 4-epimerase, domain 1"/>
    <property type="match status" value="1"/>
</dbReference>
<name>A0A1X7U366_AMPQE</name>
<sequence length="334" mass="37023">MFIINIISNWLIIKQVHILLDCYKGQSQAEKEIKRIQGYRMAAKPVVFVIGASGKIGSATISALAGKYAETVEIRAGTRDPDKAPDSIKVPGVTIVQATMGEKEQLLETFKGVDALFIVTPGTSANRAPFTIETAEAAKEAGVKFIMVVSTPYVVYPNTHDMKQFKEIEDKIPQLEVPYCILRLTPFYDNFWVYKENITSDSIFYGSVYSNENAAVLDTTDAGKAAASILADYSKHNGKTYQLASDRYTNKKLAAAFTEELGKNVEYSRIPTKSLKQTVHSKDWQIIGALEFVKIYNDGAPEATEVDLSVLKTLTGEDSTMMKEWVTKNAPDFK</sequence>
<dbReference type="STRING" id="400682.A0A1X7U366"/>
<evidence type="ECO:0000313" key="5">
    <source>
        <dbReference type="EnsemblMetazoa" id="Aqu2.1.22332_001"/>
    </source>
</evidence>
<reference evidence="5" key="1">
    <citation type="submission" date="2017-05" db="UniProtKB">
        <authorList>
            <consortium name="EnsemblMetazoa"/>
        </authorList>
    </citation>
    <scope>IDENTIFICATION</scope>
</reference>
<evidence type="ECO:0000256" key="3">
    <source>
        <dbReference type="ARBA" id="ARBA00040296"/>
    </source>
</evidence>
<evidence type="ECO:0000256" key="1">
    <source>
        <dbReference type="ARBA" id="ARBA00006328"/>
    </source>
</evidence>
<dbReference type="InterPro" id="IPR008030">
    <property type="entry name" value="NmrA-like"/>
</dbReference>